<evidence type="ECO:0000313" key="2">
    <source>
        <dbReference type="EMBL" id="KAF2680013.1"/>
    </source>
</evidence>
<feature type="region of interest" description="Disordered" evidence="1">
    <location>
        <begin position="67"/>
        <end position="90"/>
    </location>
</feature>
<reference evidence="2" key="1">
    <citation type="journal article" date="2020" name="Stud. Mycol.">
        <title>101 Dothideomycetes genomes: a test case for predicting lifestyles and emergence of pathogens.</title>
        <authorList>
            <person name="Haridas S."/>
            <person name="Albert R."/>
            <person name="Binder M."/>
            <person name="Bloem J."/>
            <person name="Labutti K."/>
            <person name="Salamov A."/>
            <person name="Andreopoulos B."/>
            <person name="Baker S."/>
            <person name="Barry K."/>
            <person name="Bills G."/>
            <person name="Bluhm B."/>
            <person name="Cannon C."/>
            <person name="Castanera R."/>
            <person name="Culley D."/>
            <person name="Daum C."/>
            <person name="Ezra D."/>
            <person name="Gonzalez J."/>
            <person name="Henrissat B."/>
            <person name="Kuo A."/>
            <person name="Liang C."/>
            <person name="Lipzen A."/>
            <person name="Lutzoni F."/>
            <person name="Magnuson J."/>
            <person name="Mondo S."/>
            <person name="Nolan M."/>
            <person name="Ohm R."/>
            <person name="Pangilinan J."/>
            <person name="Park H.-J."/>
            <person name="Ramirez L."/>
            <person name="Alfaro M."/>
            <person name="Sun H."/>
            <person name="Tritt A."/>
            <person name="Yoshinaga Y."/>
            <person name="Zwiers L.-H."/>
            <person name="Turgeon B."/>
            <person name="Goodwin S."/>
            <person name="Spatafora J."/>
            <person name="Crous P."/>
            <person name="Grigoriev I."/>
        </authorList>
    </citation>
    <scope>NUCLEOTIDE SEQUENCE</scope>
    <source>
        <strain evidence="2">CBS 122367</strain>
    </source>
</reference>
<dbReference type="Proteomes" id="UP000799291">
    <property type="component" value="Unassembled WGS sequence"/>
</dbReference>
<accession>A0A6G1IPV4</accession>
<gene>
    <name evidence="2" type="ORF">K458DRAFT_110115</name>
</gene>
<organism evidence="2 3">
    <name type="scientific">Lentithecium fluviatile CBS 122367</name>
    <dbReference type="NCBI Taxonomy" id="1168545"/>
    <lineage>
        <taxon>Eukaryota</taxon>
        <taxon>Fungi</taxon>
        <taxon>Dikarya</taxon>
        <taxon>Ascomycota</taxon>
        <taxon>Pezizomycotina</taxon>
        <taxon>Dothideomycetes</taxon>
        <taxon>Pleosporomycetidae</taxon>
        <taxon>Pleosporales</taxon>
        <taxon>Massarineae</taxon>
        <taxon>Lentitheciaceae</taxon>
        <taxon>Lentithecium</taxon>
    </lineage>
</organism>
<proteinExistence type="predicted"/>
<evidence type="ECO:0000256" key="1">
    <source>
        <dbReference type="SAM" id="MobiDB-lite"/>
    </source>
</evidence>
<name>A0A6G1IPV4_9PLEO</name>
<sequence length="155" mass="17258">MSIRSIFRCFFTASHPSRARDCHLATPALPPRTACYAQSSSFPCVAGRLRLGNPSCHFSPHYPRNHAVKPFNRQSNKRNRPASNQSDAVHHPCSRPLLRLTTNVRKCPASQASIVMSPLANVSRVCVGFTAKACLLHSHWPTVWRRFAGPQGWVS</sequence>
<dbReference type="EMBL" id="MU005599">
    <property type="protein sequence ID" value="KAF2680013.1"/>
    <property type="molecule type" value="Genomic_DNA"/>
</dbReference>
<evidence type="ECO:0000313" key="3">
    <source>
        <dbReference type="Proteomes" id="UP000799291"/>
    </source>
</evidence>
<protein>
    <submittedName>
        <fullName evidence="2">Uncharacterized protein</fullName>
    </submittedName>
</protein>
<dbReference type="AlphaFoldDB" id="A0A6G1IPV4"/>
<keyword evidence="3" id="KW-1185">Reference proteome</keyword>